<dbReference type="AlphaFoldDB" id="A0A0M0GNC3"/>
<dbReference type="EMBL" id="LGUE01000001">
    <property type="protein sequence ID" value="KON90987.1"/>
    <property type="molecule type" value="Genomic_DNA"/>
</dbReference>
<evidence type="ECO:0000256" key="10">
    <source>
        <dbReference type="PIRSR" id="PIRSR000460-1"/>
    </source>
</evidence>
<keyword evidence="13" id="KW-1185">Reference proteome</keyword>
<reference evidence="13" key="1">
    <citation type="submission" date="2015-07" db="EMBL/GenBank/DDBJ databases">
        <title>Fjat-14235 jcm11544.</title>
        <authorList>
            <person name="Liu B."/>
            <person name="Wang J."/>
            <person name="Zhu Y."/>
            <person name="Liu G."/>
            <person name="Chen Q."/>
            <person name="Chen Z."/>
            <person name="Lan J."/>
            <person name="Che J."/>
            <person name="Ge C."/>
            <person name="Shi H."/>
            <person name="Pan Z."/>
            <person name="Liu X."/>
        </authorList>
    </citation>
    <scope>NUCLEOTIDE SEQUENCE [LARGE SCALE GENOMIC DNA]</scope>
    <source>
        <strain evidence="13">JCM 11544</strain>
    </source>
</reference>
<dbReference type="FunFam" id="3.40.50.2000:FF:000003">
    <property type="entry name" value="Alpha-1,4 glucan phosphorylase"/>
    <property type="match status" value="1"/>
</dbReference>
<dbReference type="InterPro" id="IPR035090">
    <property type="entry name" value="Pyridoxal_P_attach_site"/>
</dbReference>
<evidence type="ECO:0000256" key="9">
    <source>
        <dbReference type="ARBA" id="ARBA00025174"/>
    </source>
</evidence>
<accession>A0A0M0GNC3</accession>
<protein>
    <recommendedName>
        <fullName evidence="11">Alpha-1,4 glucan phosphorylase</fullName>
        <ecNumber evidence="11">2.4.1.1</ecNumber>
    </recommendedName>
</protein>
<comment type="function">
    <text evidence="9">Phosphorylase is an important allosteric enzyme in carbohydrate metabolism. Enzymes from different sources differ in their regulatory mechanisms and in their natural substrates. However, all known phosphorylases share catalytic and structural properties.</text>
</comment>
<dbReference type="SUPFAM" id="SSF53756">
    <property type="entry name" value="UDP-Glycosyltransferase/glycogen phosphorylase"/>
    <property type="match status" value="1"/>
</dbReference>
<comment type="caution">
    <text evidence="12">The sequence shown here is derived from an EMBL/GenBank/DDBJ whole genome shotgun (WGS) entry which is preliminary data.</text>
</comment>
<dbReference type="PIRSF" id="PIRSF000460">
    <property type="entry name" value="Pprylas_GlgP"/>
    <property type="match status" value="1"/>
</dbReference>
<keyword evidence="4" id="KW-0021">Allosteric enzyme</keyword>
<dbReference type="GO" id="GO:0030170">
    <property type="term" value="F:pyridoxal phosphate binding"/>
    <property type="evidence" value="ECO:0007669"/>
    <property type="project" value="InterPro"/>
</dbReference>
<evidence type="ECO:0000256" key="2">
    <source>
        <dbReference type="ARBA" id="ARBA00001933"/>
    </source>
</evidence>
<dbReference type="EC" id="2.4.1.1" evidence="11"/>
<comment type="similarity">
    <text evidence="3 11">Belongs to the glycogen phosphorylase family.</text>
</comment>
<dbReference type="InterPro" id="IPR011833">
    <property type="entry name" value="Glycg_phsphrylas"/>
</dbReference>
<dbReference type="PROSITE" id="PS00102">
    <property type="entry name" value="PHOSPHORYLASE"/>
    <property type="match status" value="1"/>
</dbReference>
<gene>
    <name evidence="12" type="ORF">AF331_00085</name>
</gene>
<evidence type="ECO:0000256" key="6">
    <source>
        <dbReference type="ARBA" id="ARBA00022679"/>
    </source>
</evidence>
<organism evidence="12 13">
    <name type="scientific">Rossellomorea marisflavi</name>
    <dbReference type="NCBI Taxonomy" id="189381"/>
    <lineage>
        <taxon>Bacteria</taxon>
        <taxon>Bacillati</taxon>
        <taxon>Bacillota</taxon>
        <taxon>Bacilli</taxon>
        <taxon>Bacillales</taxon>
        <taxon>Bacillaceae</taxon>
        <taxon>Rossellomorea</taxon>
    </lineage>
</organism>
<dbReference type="GO" id="GO:0005980">
    <property type="term" value="P:glycogen catabolic process"/>
    <property type="evidence" value="ECO:0007669"/>
    <property type="project" value="TreeGrafter"/>
</dbReference>
<dbReference type="OrthoDB" id="9760804at2"/>
<comment type="function">
    <text evidence="11">Allosteric enzyme that catalyzes the rate-limiting step in glycogen catabolism, the phosphorolytic cleavage of glycogen to produce glucose-1-phosphate, and plays a central role in maintaining cellular and organismal glucose homeostasis.</text>
</comment>
<dbReference type="GO" id="GO:0005737">
    <property type="term" value="C:cytoplasm"/>
    <property type="evidence" value="ECO:0007669"/>
    <property type="project" value="TreeGrafter"/>
</dbReference>
<evidence type="ECO:0000256" key="5">
    <source>
        <dbReference type="ARBA" id="ARBA00022676"/>
    </source>
</evidence>
<evidence type="ECO:0000313" key="12">
    <source>
        <dbReference type="EMBL" id="KON90987.1"/>
    </source>
</evidence>
<keyword evidence="5 11" id="KW-0328">Glycosyltransferase</keyword>
<dbReference type="FunFam" id="3.40.50.2000:FF:000139">
    <property type="entry name" value="Alpha-1,4 glucan phosphorylase"/>
    <property type="match status" value="1"/>
</dbReference>
<dbReference type="CDD" id="cd04300">
    <property type="entry name" value="GT35_Glycogen_Phosphorylase"/>
    <property type="match status" value="1"/>
</dbReference>
<dbReference type="PANTHER" id="PTHR11468">
    <property type="entry name" value="GLYCOGEN PHOSPHORYLASE"/>
    <property type="match status" value="1"/>
</dbReference>
<sequence>MFSSQEEFKEAYLKKLEMTSGKAFPDTTLQDRYDTLGQLIREYISMNWIQTNEQYRYQKQKQVYYLSIEFLLGRLLRQNLMNLGIYELVEEGLGDLGIDLKDMEDVEQDAALGNGGLGRLAACFLDSMASMDLPGHGYGIRYKHGLFEQKIVNGYQMELPEQWLRHGYVWEVRKPDLMMQIPFWGRIESSEKDGVTSFRHVDAEIVAAVPYDLPVVGYGTTTVNTLRLWNAEPYAYKAGRDMMKYKRDTEAITEFLYPDDTQDEGKVLRLKQQYFLVSASIRTILESYLSRHGDLTNLHEHVAIHINDTHPVLAIPEMMRVLIDEYGMDWDSAWGVTTKTFAYTNHTTLSEALERWLVRIFQPLLPRIYMIIDEINERFCRDLWDAYPGEWGRIEGMAIIAHGEVKMAHLAIAGSHSVNGVAKIHTNILKEREMNLFYQYFPGKFNSKTNGITHRRWLLNSNPPLASLIQSAIGDAWIKDPSRLSELESFTADSAFLENLHKAKQLNKKRLADRILQTNGIVVDPDSIFDIQIKRLHAYKRQLLNILHILHLFNRCQENPDADIPSRTFIFGAKASPGYYYAKKIIKLIHSVADLVNDHPAVKGRIKVVFLENYRVSLAEEIIPAADVSQQISTASKEASGTGNMKFMMNGALTLGTLDGANIEIQEQVGDENIFIFGLRAEEVMKQQQDGSYYSMEYYHHDERIKKMLDQLIDGSLPDAGDHFETIYDSLLAENDEFFVLRDFDSYAKAHERVASAYRDQESWLRMSLINIARSGYFSSDRTIAEYAREIWRIGGVGLR</sequence>
<keyword evidence="6 11" id="KW-0808">Transferase</keyword>
<evidence type="ECO:0000256" key="8">
    <source>
        <dbReference type="ARBA" id="ARBA00023277"/>
    </source>
</evidence>
<comment type="catalytic activity">
    <reaction evidence="1 11">
        <text>[(1-&gt;4)-alpha-D-glucosyl](n) + phosphate = [(1-&gt;4)-alpha-D-glucosyl](n-1) + alpha-D-glucose 1-phosphate</text>
        <dbReference type="Rhea" id="RHEA:41732"/>
        <dbReference type="Rhea" id="RHEA-COMP:9584"/>
        <dbReference type="Rhea" id="RHEA-COMP:9586"/>
        <dbReference type="ChEBI" id="CHEBI:15444"/>
        <dbReference type="ChEBI" id="CHEBI:43474"/>
        <dbReference type="ChEBI" id="CHEBI:58601"/>
        <dbReference type="EC" id="2.4.1.1"/>
    </reaction>
</comment>
<dbReference type="Pfam" id="PF00343">
    <property type="entry name" value="Phosphorylase"/>
    <property type="match status" value="1"/>
</dbReference>
<dbReference type="RefSeq" id="WP_053426232.1">
    <property type="nucleotide sequence ID" value="NZ_LGUE01000001.1"/>
</dbReference>
<keyword evidence="7 10" id="KW-0663">Pyridoxal phosphate</keyword>
<dbReference type="PATRIC" id="fig|189381.12.peg.79"/>
<evidence type="ECO:0000256" key="3">
    <source>
        <dbReference type="ARBA" id="ARBA00006047"/>
    </source>
</evidence>
<dbReference type="Gene3D" id="3.40.50.2000">
    <property type="entry name" value="Glycogen Phosphorylase B"/>
    <property type="match status" value="2"/>
</dbReference>
<proteinExistence type="inferred from homology"/>
<dbReference type="Proteomes" id="UP000037405">
    <property type="component" value="Unassembled WGS sequence"/>
</dbReference>
<evidence type="ECO:0000256" key="11">
    <source>
        <dbReference type="RuleBase" id="RU000587"/>
    </source>
</evidence>
<evidence type="ECO:0000256" key="1">
    <source>
        <dbReference type="ARBA" id="ARBA00001275"/>
    </source>
</evidence>
<name>A0A0M0GNC3_9BACI</name>
<dbReference type="GO" id="GO:0008184">
    <property type="term" value="F:glycogen phosphorylase activity"/>
    <property type="evidence" value="ECO:0007669"/>
    <property type="project" value="InterPro"/>
</dbReference>
<evidence type="ECO:0000256" key="4">
    <source>
        <dbReference type="ARBA" id="ARBA00022533"/>
    </source>
</evidence>
<evidence type="ECO:0000256" key="7">
    <source>
        <dbReference type="ARBA" id="ARBA00022898"/>
    </source>
</evidence>
<dbReference type="NCBIfam" id="TIGR02093">
    <property type="entry name" value="P_ylase"/>
    <property type="match status" value="1"/>
</dbReference>
<dbReference type="STRING" id="189381.GCA_900166615_04383"/>
<feature type="modified residue" description="N6-(pyridoxal phosphate)lysine" evidence="10">
    <location>
        <position position="646"/>
    </location>
</feature>
<keyword evidence="8 11" id="KW-0119">Carbohydrate metabolism</keyword>
<comment type="cofactor">
    <cofactor evidence="2 11">
        <name>pyridoxal 5'-phosphate</name>
        <dbReference type="ChEBI" id="CHEBI:597326"/>
    </cofactor>
</comment>
<dbReference type="InterPro" id="IPR000811">
    <property type="entry name" value="Glyco_trans_35"/>
</dbReference>
<evidence type="ECO:0000313" key="13">
    <source>
        <dbReference type="Proteomes" id="UP000037405"/>
    </source>
</evidence>
<dbReference type="PANTHER" id="PTHR11468:SF3">
    <property type="entry name" value="GLYCOGEN PHOSPHORYLASE, LIVER FORM"/>
    <property type="match status" value="1"/>
</dbReference>